<dbReference type="NCBIfam" id="TIGR01929">
    <property type="entry name" value="menB"/>
    <property type="match status" value="1"/>
</dbReference>
<dbReference type="Gene3D" id="3.90.226.10">
    <property type="entry name" value="2-enoyl-CoA Hydratase, Chain A, domain 1"/>
    <property type="match status" value="1"/>
</dbReference>
<feature type="binding site" description="in other chain" evidence="5">
    <location>
        <position position="91"/>
    </location>
    <ligand>
        <name>substrate</name>
        <note>ligand shared between two neighboring subunits</note>
    </ligand>
</feature>
<keyword evidence="5" id="KW-0474">Menaquinone biosynthesis</keyword>
<dbReference type="NCBIfam" id="NF005637">
    <property type="entry name" value="PRK07396.1"/>
    <property type="match status" value="1"/>
</dbReference>
<dbReference type="UniPathway" id="UPA00079"/>
<dbReference type="OrthoDB" id="9807606at2"/>
<feature type="site" description="Important for catalysis" evidence="5">
    <location>
        <position position="91"/>
    </location>
</feature>
<evidence type="ECO:0000256" key="2">
    <source>
        <dbReference type="ARBA" id="ARBA00023239"/>
    </source>
</evidence>
<accession>A0A4T9TH00</accession>
<feature type="binding site" description="in other chain" evidence="5">
    <location>
        <begin position="79"/>
        <end position="83"/>
    </location>
    <ligand>
        <name>substrate</name>
        <note>ligand shared between two neighboring subunits</note>
    </ligand>
</feature>
<dbReference type="InterPro" id="IPR029045">
    <property type="entry name" value="ClpP/crotonase-like_dom_sf"/>
</dbReference>
<dbReference type="GO" id="GO:0005829">
    <property type="term" value="C:cytosol"/>
    <property type="evidence" value="ECO:0007669"/>
    <property type="project" value="TreeGrafter"/>
</dbReference>
<dbReference type="EC" id="4.1.3.36" evidence="4 5"/>
<protein>
    <recommendedName>
        <fullName evidence="4 5">1,4-dihydroxy-2-naphthoyl-CoA synthase</fullName>
        <shortName evidence="5">DHNA-CoA synthase</shortName>
        <ecNumber evidence="4 5">4.1.3.36</ecNumber>
    </recommendedName>
</protein>
<comment type="similarity">
    <text evidence="5">Belongs to the enoyl-CoA hydratase/isomerase family. MenB subfamily.</text>
</comment>
<dbReference type="FunFam" id="3.90.226.10:FF:000003">
    <property type="entry name" value="1,4-dihydroxy-2-naphthoyl-CoA synthase"/>
    <property type="match status" value="1"/>
</dbReference>
<feature type="binding site" evidence="5">
    <location>
        <position position="267"/>
    </location>
    <ligand>
        <name>substrate</name>
        <note>ligand shared between two neighboring subunits</note>
    </ligand>
</feature>
<keyword evidence="7" id="KW-1185">Reference proteome</keyword>
<organism evidence="6 7">
    <name type="scientific">Parvibacter caecicola</name>
    <dbReference type="NCBI Taxonomy" id="747645"/>
    <lineage>
        <taxon>Bacteria</taxon>
        <taxon>Bacillati</taxon>
        <taxon>Actinomycetota</taxon>
        <taxon>Coriobacteriia</taxon>
        <taxon>Coriobacteriales</taxon>
        <taxon>Coriobacteriaceae</taxon>
        <taxon>Parvibacter</taxon>
    </lineage>
</organism>
<evidence type="ECO:0000313" key="6">
    <source>
        <dbReference type="EMBL" id="TJW09998.1"/>
    </source>
</evidence>
<dbReference type="InterPro" id="IPR014748">
    <property type="entry name" value="Enoyl-CoA_hydra_C"/>
</dbReference>
<dbReference type="InterPro" id="IPR010198">
    <property type="entry name" value="DHNA-CoA_synthase_MenB"/>
</dbReference>
<dbReference type="FunFam" id="1.10.12.10:FF:000003">
    <property type="entry name" value="1,4-dihydroxy-2-naphthoyl-CoA synthase"/>
    <property type="match status" value="1"/>
</dbReference>
<dbReference type="InterPro" id="IPR018376">
    <property type="entry name" value="Enoyl-CoA_hyd/isom_CS"/>
</dbReference>
<dbReference type="GO" id="GO:0008935">
    <property type="term" value="F:1,4-dihydroxy-2-naphthoyl-CoA synthase activity"/>
    <property type="evidence" value="ECO:0007669"/>
    <property type="project" value="UniProtKB-UniRule"/>
</dbReference>
<dbReference type="CDD" id="cd06558">
    <property type="entry name" value="crotonase-like"/>
    <property type="match status" value="1"/>
</dbReference>
<feature type="binding site" description="in other chain" evidence="5">
    <location>
        <position position="34"/>
    </location>
    <ligand>
        <name>substrate</name>
        <note>ligand shared between two neighboring subunits</note>
    </ligand>
</feature>
<reference evidence="6 7" key="1">
    <citation type="submission" date="2019-04" db="EMBL/GenBank/DDBJ databases">
        <title>Microbes associate with the intestines of laboratory mice.</title>
        <authorList>
            <person name="Navarre W."/>
            <person name="Wong E."/>
            <person name="Huang K.C."/>
            <person name="Tropini C."/>
            <person name="Ng K."/>
            <person name="Yu B."/>
        </authorList>
    </citation>
    <scope>NUCLEOTIDE SEQUENCE [LARGE SCALE GENOMIC DNA]</scope>
    <source>
        <strain evidence="6 7">NM48_B13</strain>
    </source>
</reference>
<dbReference type="HAMAP" id="MF_01934">
    <property type="entry name" value="MenB"/>
    <property type="match status" value="1"/>
</dbReference>
<sequence>MSERVWQVGKAYREIIYETSNGIAKITINRPDRRNAFTPLTVNELYDAFTVARDDASIGVIILTGKNHGGRHEDEAFCSGGDQKIRGNGGYVGEDNIPRLNVLDLQRLIRIVPKPVIAMVNGYAIGGGHVLHILCDLSIAAETAKFGQTGPRVGSFDAGYGAGYLAAIVGQKKAREIWYLCRQYSAAEALEMGLVNKVVPFEQLEEECCSWADEMLALSPTALRLMKASFNAATDGLAGIAQLGGDATLLYYTSDEAKEGRDAFKEKRVPDFTQFPKFP</sequence>
<evidence type="ECO:0000313" key="7">
    <source>
        <dbReference type="Proteomes" id="UP000309454"/>
    </source>
</evidence>
<dbReference type="GO" id="GO:0009234">
    <property type="term" value="P:menaquinone biosynthetic process"/>
    <property type="evidence" value="ECO:0007669"/>
    <property type="project" value="UniProtKB-UniRule"/>
</dbReference>
<gene>
    <name evidence="5 6" type="primary">menB</name>
    <name evidence="6" type="ORF">E5982_07975</name>
</gene>
<dbReference type="EMBL" id="SSTM01000005">
    <property type="protein sequence ID" value="TJW09998.1"/>
    <property type="molecule type" value="Genomic_DNA"/>
</dbReference>
<dbReference type="AlphaFoldDB" id="A0A4T9TH00"/>
<evidence type="ECO:0000256" key="3">
    <source>
        <dbReference type="ARBA" id="ARBA00054238"/>
    </source>
</evidence>
<comment type="function">
    <text evidence="3 5">Converts o-succinylbenzoyl-CoA (OSB-CoA) to 1,4-dihydroxy-2-naphthoyl-CoA (DHNA-CoA).</text>
</comment>
<dbReference type="RefSeq" id="WP_136846049.1">
    <property type="nucleotide sequence ID" value="NZ_SSTM01000005.1"/>
</dbReference>
<dbReference type="Pfam" id="PF00378">
    <property type="entry name" value="ECH_1"/>
    <property type="match status" value="1"/>
</dbReference>
<proteinExistence type="inferred from homology"/>
<keyword evidence="2 5" id="KW-0456">Lyase</keyword>
<feature type="binding site" evidence="5">
    <location>
        <begin position="148"/>
        <end position="150"/>
    </location>
    <ligand>
        <name>hydrogencarbonate</name>
        <dbReference type="ChEBI" id="CHEBI:17544"/>
    </ligand>
</feature>
<comment type="caution">
    <text evidence="5">Lacks conserved residue(s) required for the propagation of feature annotation.</text>
</comment>
<evidence type="ECO:0000256" key="1">
    <source>
        <dbReference type="ARBA" id="ARBA00000177"/>
    </source>
</evidence>
<evidence type="ECO:0000256" key="5">
    <source>
        <dbReference type="HAMAP-Rule" id="MF_01934"/>
    </source>
</evidence>
<dbReference type="Gene3D" id="1.10.12.10">
    <property type="entry name" value="Lyase 2-enoyl-coa Hydratase, Chain A, domain 2"/>
    <property type="match status" value="1"/>
</dbReference>
<feature type="binding site" description="in other chain" evidence="5">
    <location>
        <begin position="123"/>
        <end position="127"/>
    </location>
    <ligand>
        <name>substrate</name>
        <note>ligand shared between two neighboring subunits</note>
    </ligand>
</feature>
<dbReference type="PANTHER" id="PTHR43113">
    <property type="entry name" value="NUCLEOSIDE-DIPHOSPHATE-SUGAR EPIMERASE"/>
    <property type="match status" value="1"/>
</dbReference>
<comment type="pathway">
    <text evidence="5">Quinol/quinone metabolism; 1,4-dihydroxy-2-naphthoate biosynthesis; 1,4-dihydroxy-2-naphthoate from chorismate: step 6/7.</text>
</comment>
<feature type="binding site" evidence="5">
    <location>
        <position position="252"/>
    </location>
    <ligand>
        <name>substrate</name>
        <note>ligand shared between two neighboring subunits</note>
    </ligand>
</feature>
<dbReference type="SUPFAM" id="SSF52096">
    <property type="entry name" value="ClpP/crotonase"/>
    <property type="match status" value="1"/>
</dbReference>
<feature type="site" description="Important for catalysis" evidence="5">
    <location>
        <position position="252"/>
    </location>
</feature>
<comment type="cofactor">
    <cofactor evidence="5">
        <name>hydrogencarbonate</name>
        <dbReference type="ChEBI" id="CHEBI:17544"/>
    </cofactor>
</comment>
<feature type="binding site" description="in other chain" evidence="5">
    <location>
        <position position="155"/>
    </location>
    <ligand>
        <name>substrate</name>
        <note>ligand shared between two neighboring subunits</note>
    </ligand>
</feature>
<comment type="catalytic activity">
    <reaction evidence="1 5">
        <text>2-succinylbenzoyl-CoA + H(+) = 1,4-dihydroxy-2-naphthoyl-CoA + H2O</text>
        <dbReference type="Rhea" id="RHEA:26562"/>
        <dbReference type="ChEBI" id="CHEBI:15377"/>
        <dbReference type="ChEBI" id="CHEBI:15378"/>
        <dbReference type="ChEBI" id="CHEBI:57364"/>
        <dbReference type="ChEBI" id="CHEBI:58897"/>
        <dbReference type="EC" id="4.1.3.36"/>
    </reaction>
</comment>
<dbReference type="PANTHER" id="PTHR43113:SF1">
    <property type="entry name" value="1,4-DIHYDROXY-2-NAPHTHOYL-COA SYNTHASE, PEROXISOMAL"/>
    <property type="match status" value="1"/>
</dbReference>
<evidence type="ECO:0000256" key="4">
    <source>
        <dbReference type="ARBA" id="ARBA00066833"/>
    </source>
</evidence>
<dbReference type="Proteomes" id="UP000309454">
    <property type="component" value="Unassembled WGS sequence"/>
</dbReference>
<comment type="caution">
    <text evidence="6">The sequence shown here is derived from an EMBL/GenBank/DDBJ whole genome shotgun (WGS) entry which is preliminary data.</text>
</comment>
<comment type="pathway">
    <text evidence="5">Quinol/quinone metabolism; menaquinone biosynthesis.</text>
</comment>
<dbReference type="UniPathway" id="UPA01057">
    <property type="reaction ID" value="UER00167"/>
</dbReference>
<dbReference type="InterPro" id="IPR001753">
    <property type="entry name" value="Enoyl-CoA_hydra/iso"/>
</dbReference>
<dbReference type="PROSITE" id="PS00166">
    <property type="entry name" value="ENOYL_COA_HYDRATASE"/>
    <property type="match status" value="1"/>
</dbReference>
<feature type="binding site" description="in other chain" evidence="5">
    <location>
        <position position="149"/>
    </location>
    <ligand>
        <name>substrate</name>
        <note>ligand shared between two neighboring subunits</note>
    </ligand>
</feature>
<name>A0A4T9TH00_9ACTN</name>